<accession>A0ABM8WYW5</accession>
<comment type="caution">
    <text evidence="2">The sequence shown here is derived from an EMBL/GenBank/DDBJ whole genome shotgun (WGS) entry which is preliminary data.</text>
</comment>
<dbReference type="EMBL" id="CAJZAF010000011">
    <property type="protein sequence ID" value="CAG9172773.1"/>
    <property type="molecule type" value="Genomic_DNA"/>
</dbReference>
<gene>
    <name evidence="2" type="ORF">LMG23994_02489</name>
</gene>
<evidence type="ECO:0000313" key="2">
    <source>
        <dbReference type="EMBL" id="CAG9172773.1"/>
    </source>
</evidence>
<feature type="chain" id="PRO_5046450723" evidence="1">
    <location>
        <begin position="22"/>
        <end position="50"/>
    </location>
</feature>
<name>A0ABM8WYW5_9BURK</name>
<feature type="signal peptide" evidence="1">
    <location>
        <begin position="1"/>
        <end position="21"/>
    </location>
</feature>
<protein>
    <submittedName>
        <fullName evidence="2">Uncharacterized protein</fullName>
    </submittedName>
</protein>
<evidence type="ECO:0000256" key="1">
    <source>
        <dbReference type="SAM" id="SignalP"/>
    </source>
</evidence>
<evidence type="ECO:0000313" key="3">
    <source>
        <dbReference type="Proteomes" id="UP000701702"/>
    </source>
</evidence>
<proteinExistence type="predicted"/>
<keyword evidence="3" id="KW-1185">Reference proteome</keyword>
<sequence length="50" mass="5060">MKHVATLSLMLALAAAPAAFAATPMRGGFACSDRDPEFLSGSAGAVRLPI</sequence>
<keyword evidence="1" id="KW-0732">Signal</keyword>
<reference evidence="2 3" key="1">
    <citation type="submission" date="2021-08" db="EMBL/GenBank/DDBJ databases">
        <authorList>
            <person name="Peeters C."/>
        </authorList>
    </citation>
    <scope>NUCLEOTIDE SEQUENCE [LARGE SCALE GENOMIC DNA]</scope>
    <source>
        <strain evidence="2 3">LMG 23994</strain>
    </source>
</reference>
<organism evidence="2 3">
    <name type="scientific">Cupriavidus pinatubonensis</name>
    <dbReference type="NCBI Taxonomy" id="248026"/>
    <lineage>
        <taxon>Bacteria</taxon>
        <taxon>Pseudomonadati</taxon>
        <taxon>Pseudomonadota</taxon>
        <taxon>Betaproteobacteria</taxon>
        <taxon>Burkholderiales</taxon>
        <taxon>Burkholderiaceae</taxon>
        <taxon>Cupriavidus</taxon>
    </lineage>
</organism>
<dbReference type="Proteomes" id="UP000701702">
    <property type="component" value="Unassembled WGS sequence"/>
</dbReference>